<dbReference type="RefSeq" id="WP_143148383.1">
    <property type="nucleotide sequence ID" value="NZ_FQUI01000061.1"/>
</dbReference>
<gene>
    <name evidence="1" type="ORF">SAMN02745164_02191</name>
</gene>
<dbReference type="PANTHER" id="PTHR34301:SF8">
    <property type="entry name" value="ATPASE DOMAIN-CONTAINING PROTEIN"/>
    <property type="match status" value="1"/>
</dbReference>
<comment type="caution">
    <text evidence="1">The sequence shown here is derived from an EMBL/GenBank/DDBJ whole genome shotgun (WGS) entry which is preliminary data.</text>
</comment>
<organism evidence="1 2">
    <name type="scientific">Marinitoga hydrogenitolerans (strain DSM 16785 / JCM 12826 / AT1271)</name>
    <dbReference type="NCBI Taxonomy" id="1122195"/>
    <lineage>
        <taxon>Bacteria</taxon>
        <taxon>Thermotogati</taxon>
        <taxon>Thermotogota</taxon>
        <taxon>Thermotogae</taxon>
        <taxon>Petrotogales</taxon>
        <taxon>Petrotogaceae</taxon>
        <taxon>Marinitoga</taxon>
    </lineage>
</organism>
<dbReference type="Proteomes" id="UP000184334">
    <property type="component" value="Unassembled WGS sequence"/>
</dbReference>
<sequence length="314" mass="37081">MRNFCTSGPVNKETCYYIERPDIMKEALDHIENWRYFTVSAPRRTGKTTLLKDIVEKIKDKYLPIFISFESYGEKRKVEFLRTFVKDINRSLKGLYGKMIDLTIPGSIDDIRNLIEEITEKEGKEIILMIDEFEKLDEKIMNEFLHVIRSIYHDREIYKLRSVILISIGYLSGILEDNASPFNIAEHLEVPYFTKEQVYDLLKQHEKETGQIFEEKVKELIWHNAAGQPGLTNGLAYDLVMKKAKGENIITEKHFEKTLYDYMYVYIDKNIANIINKAKNEKNLIMQILFEPQNVEFNIYDERINYLYLNGLID</sequence>
<evidence type="ECO:0000313" key="2">
    <source>
        <dbReference type="Proteomes" id="UP000184334"/>
    </source>
</evidence>
<protein>
    <submittedName>
        <fullName evidence="1">AAA-like domain-containing protein</fullName>
    </submittedName>
</protein>
<dbReference type="InterPro" id="IPR027417">
    <property type="entry name" value="P-loop_NTPase"/>
</dbReference>
<reference evidence="1" key="1">
    <citation type="submission" date="2016-11" db="EMBL/GenBank/DDBJ databases">
        <authorList>
            <person name="Varghese N."/>
            <person name="Submissions S."/>
        </authorList>
    </citation>
    <scope>NUCLEOTIDE SEQUENCE [LARGE SCALE GENOMIC DNA]</scope>
    <source>
        <strain evidence="1">DSM 16785</strain>
    </source>
</reference>
<proteinExistence type="predicted"/>
<dbReference type="SUPFAM" id="SSF52540">
    <property type="entry name" value="P-loop containing nucleoside triphosphate hydrolases"/>
    <property type="match status" value="1"/>
</dbReference>
<keyword evidence="2" id="KW-1185">Reference proteome</keyword>
<feature type="non-terminal residue" evidence="1">
    <location>
        <position position="314"/>
    </location>
</feature>
<dbReference type="STRING" id="1122195.SAMN02745164_02191"/>
<dbReference type="OrthoDB" id="39416at2"/>
<dbReference type="PANTHER" id="PTHR34301">
    <property type="entry name" value="DNA-BINDING PROTEIN-RELATED"/>
    <property type="match status" value="1"/>
</dbReference>
<dbReference type="AlphaFoldDB" id="A0A1M5AHK6"/>
<accession>A0A1M5AHK6</accession>
<name>A0A1M5AHK6_MARH1</name>
<dbReference type="Pfam" id="PF14516">
    <property type="entry name" value="AAA_35"/>
    <property type="match status" value="1"/>
</dbReference>
<dbReference type="Gene3D" id="3.40.50.300">
    <property type="entry name" value="P-loop containing nucleotide triphosphate hydrolases"/>
    <property type="match status" value="1"/>
</dbReference>
<evidence type="ECO:0000313" key="1">
    <source>
        <dbReference type="EMBL" id="SHF29594.1"/>
    </source>
</evidence>
<dbReference type="EMBL" id="FQUI01000061">
    <property type="protein sequence ID" value="SHF29594.1"/>
    <property type="molecule type" value="Genomic_DNA"/>
</dbReference>